<feature type="transmembrane region" description="Helical" evidence="1">
    <location>
        <begin position="20"/>
        <end position="40"/>
    </location>
</feature>
<evidence type="ECO:0000313" key="2">
    <source>
        <dbReference type="EMBL" id="MED6143827.1"/>
    </source>
</evidence>
<evidence type="ECO:0000313" key="3">
    <source>
        <dbReference type="Proteomes" id="UP001341840"/>
    </source>
</evidence>
<gene>
    <name evidence="2" type="ORF">PIB30_009638</name>
</gene>
<accession>A0ABU6T554</accession>
<keyword evidence="1" id="KW-0812">Transmembrane</keyword>
<name>A0ABU6T554_9FABA</name>
<evidence type="ECO:0008006" key="4">
    <source>
        <dbReference type="Google" id="ProtNLM"/>
    </source>
</evidence>
<proteinExistence type="predicted"/>
<comment type="caution">
    <text evidence="2">The sequence shown here is derived from an EMBL/GenBank/DDBJ whole genome shotgun (WGS) entry which is preliminary data.</text>
</comment>
<protein>
    <recommendedName>
        <fullName evidence="4">Dirigent protein</fullName>
    </recommendedName>
</protein>
<dbReference type="Proteomes" id="UP001341840">
    <property type="component" value="Unassembled WGS sequence"/>
</dbReference>
<keyword evidence="1" id="KW-0472">Membrane</keyword>
<reference evidence="2 3" key="1">
    <citation type="journal article" date="2023" name="Plants (Basel)">
        <title>Bridging the Gap: Combining Genomics and Transcriptomics Approaches to Understand Stylosanthes scabra, an Orphan Legume from the Brazilian Caatinga.</title>
        <authorList>
            <person name="Ferreira-Neto J.R.C."/>
            <person name="da Silva M.D."/>
            <person name="Binneck E."/>
            <person name="de Melo N.F."/>
            <person name="da Silva R.H."/>
            <person name="de Melo A.L.T.M."/>
            <person name="Pandolfi V."/>
            <person name="Bustamante F.O."/>
            <person name="Brasileiro-Vidal A.C."/>
            <person name="Benko-Iseppon A.M."/>
        </authorList>
    </citation>
    <scope>NUCLEOTIDE SEQUENCE [LARGE SCALE GENOMIC DNA]</scope>
    <source>
        <tissue evidence="2">Leaves</tissue>
    </source>
</reference>
<keyword evidence="3" id="KW-1185">Reference proteome</keyword>
<keyword evidence="1" id="KW-1133">Transmembrane helix</keyword>
<organism evidence="2 3">
    <name type="scientific">Stylosanthes scabra</name>
    <dbReference type="NCBI Taxonomy" id="79078"/>
    <lineage>
        <taxon>Eukaryota</taxon>
        <taxon>Viridiplantae</taxon>
        <taxon>Streptophyta</taxon>
        <taxon>Embryophyta</taxon>
        <taxon>Tracheophyta</taxon>
        <taxon>Spermatophyta</taxon>
        <taxon>Magnoliopsida</taxon>
        <taxon>eudicotyledons</taxon>
        <taxon>Gunneridae</taxon>
        <taxon>Pentapetalae</taxon>
        <taxon>rosids</taxon>
        <taxon>fabids</taxon>
        <taxon>Fabales</taxon>
        <taxon>Fabaceae</taxon>
        <taxon>Papilionoideae</taxon>
        <taxon>50 kb inversion clade</taxon>
        <taxon>dalbergioids sensu lato</taxon>
        <taxon>Dalbergieae</taxon>
        <taxon>Pterocarpus clade</taxon>
        <taxon>Stylosanthes</taxon>
    </lineage>
</organism>
<sequence>MSDRSTLTLNFPRNASVVAMPHVFTRIIVVVLVRGSFFVAQHEATRQVSLHKGRFSGTITSGIGELMRFYHLKRDGTLEANTLVATLFVSRCGILMVLGCCSN</sequence>
<dbReference type="EMBL" id="JASCZI010090643">
    <property type="protein sequence ID" value="MED6143827.1"/>
    <property type="molecule type" value="Genomic_DNA"/>
</dbReference>
<evidence type="ECO:0000256" key="1">
    <source>
        <dbReference type="SAM" id="Phobius"/>
    </source>
</evidence>